<evidence type="ECO:0000313" key="2">
    <source>
        <dbReference type="EMBL" id="MFC6726141.1"/>
    </source>
</evidence>
<organism evidence="2 3">
    <name type="scientific">Halobium palmae</name>
    <dbReference type="NCBI Taxonomy" id="1776492"/>
    <lineage>
        <taxon>Archaea</taxon>
        <taxon>Methanobacteriati</taxon>
        <taxon>Methanobacteriota</taxon>
        <taxon>Stenosarchaea group</taxon>
        <taxon>Halobacteria</taxon>
        <taxon>Halobacteriales</taxon>
        <taxon>Haloferacaceae</taxon>
        <taxon>Halobium</taxon>
    </lineage>
</organism>
<protein>
    <recommendedName>
        <fullName evidence="1">DUF7835 domain-containing protein</fullName>
    </recommendedName>
</protein>
<evidence type="ECO:0000259" key="1">
    <source>
        <dbReference type="Pfam" id="PF25205"/>
    </source>
</evidence>
<proteinExistence type="predicted"/>
<sequence length="69" mass="8043">MTTESRNATTEYRVERCDDCGERTPHDVDVELEATHNDRVRSENEKFARTPCRVTTCRRCGSESYDRLS</sequence>
<comment type="caution">
    <text evidence="2">The sequence shown here is derived from an EMBL/GenBank/DDBJ whole genome shotgun (WGS) entry which is preliminary data.</text>
</comment>
<dbReference type="EMBL" id="JBHSWU010000915">
    <property type="protein sequence ID" value="MFC6726141.1"/>
    <property type="molecule type" value="Genomic_DNA"/>
</dbReference>
<dbReference type="Pfam" id="PF25205">
    <property type="entry name" value="DUF7835"/>
    <property type="match status" value="1"/>
</dbReference>
<accession>A0ABD5S3G0</accession>
<dbReference type="InterPro" id="IPR057157">
    <property type="entry name" value="DUF7835"/>
</dbReference>
<dbReference type="AlphaFoldDB" id="A0ABD5S3G0"/>
<reference evidence="2 3" key="1">
    <citation type="journal article" date="2019" name="Int. J. Syst. Evol. Microbiol.">
        <title>The Global Catalogue of Microorganisms (GCM) 10K type strain sequencing project: providing services to taxonomists for standard genome sequencing and annotation.</title>
        <authorList>
            <consortium name="The Broad Institute Genomics Platform"/>
            <consortium name="The Broad Institute Genome Sequencing Center for Infectious Disease"/>
            <person name="Wu L."/>
            <person name="Ma J."/>
        </authorList>
    </citation>
    <scope>NUCLEOTIDE SEQUENCE [LARGE SCALE GENOMIC DNA]</scope>
    <source>
        <strain evidence="2 3">NBRC 111368</strain>
    </source>
</reference>
<feature type="domain" description="DUF7835" evidence="1">
    <location>
        <begin position="6"/>
        <end position="68"/>
    </location>
</feature>
<name>A0ABD5S3G0_9EURY</name>
<keyword evidence="3" id="KW-1185">Reference proteome</keyword>
<dbReference type="Proteomes" id="UP001596328">
    <property type="component" value="Unassembled WGS sequence"/>
</dbReference>
<evidence type="ECO:0000313" key="3">
    <source>
        <dbReference type="Proteomes" id="UP001596328"/>
    </source>
</evidence>
<gene>
    <name evidence="2" type="ORF">ACFQE1_17585</name>
</gene>